<evidence type="ECO:0000256" key="1">
    <source>
        <dbReference type="ARBA" id="ARBA00004123"/>
    </source>
</evidence>
<name>A0A0K9Q696_ZOSMR</name>
<evidence type="ECO:0000256" key="5">
    <source>
        <dbReference type="ARBA" id="ARBA00023242"/>
    </source>
</evidence>
<evidence type="ECO:0000313" key="8">
    <source>
        <dbReference type="Proteomes" id="UP000036987"/>
    </source>
</evidence>
<keyword evidence="8" id="KW-1185">Reference proteome</keyword>
<comment type="subcellular location">
    <subcellularLocation>
        <location evidence="1">Nucleus</location>
    </subcellularLocation>
</comment>
<dbReference type="GO" id="GO:0006355">
    <property type="term" value="P:regulation of DNA-templated transcription"/>
    <property type="evidence" value="ECO:0007669"/>
    <property type="project" value="InterPro"/>
</dbReference>
<evidence type="ECO:0000256" key="4">
    <source>
        <dbReference type="ARBA" id="ARBA00023163"/>
    </source>
</evidence>
<evidence type="ECO:0000259" key="6">
    <source>
        <dbReference type="PROSITE" id="PS51005"/>
    </source>
</evidence>
<keyword evidence="3" id="KW-0238">DNA-binding</keyword>
<dbReference type="AlphaFoldDB" id="A0A0K9Q696"/>
<evidence type="ECO:0000256" key="2">
    <source>
        <dbReference type="ARBA" id="ARBA00023015"/>
    </source>
</evidence>
<evidence type="ECO:0000313" key="7">
    <source>
        <dbReference type="EMBL" id="KMZ76352.1"/>
    </source>
</evidence>
<dbReference type="OrthoDB" id="1860415at2759"/>
<sequence length="524" mass="59538">MAPVSLPPGFRFHPTDEELVSYYLKRKLNGRQIELEIIPEVDLYKCEPWDLPEKSYLPSKDLEWYFFSPRDRKYPNGTRTNRATQAGYWKATGKDRKVSSQKREVGMKKTLVYHRGRAPHGSRTDWVMHEYRLDERECESSSGLQDAYALCRVFKKSAPGPKIIEHYGATCHHQPNINNNKNNSWAPELSFDQHGFEMSSSRDPYHFVHGSTSASSHHVDPFGSSREGTGCGSSWMQYLNTTDDHTTAFSSTNNIPSLIMDQQPPTTFDFVPSKVDIALECARLQHRFSLPPLEVEDFPQFDTVNFLQSGEKNQLDALQEILSVASASASGYEDVWAELGVGTTTINTSIPSTDSYPPEQMQERLIQIDEFEVGDKLTSSGDPGNDCQNFPTSALINIVEESEEKEDDENIGFINFSQGSFIATHNISETFFHYVQPSTKISVHVHPIEPQTVKMNENRRSGTGRKWGMKVKNMVMRCRSWVTDVKKKHFSTLFFNKRCSLLTVAVALCASGFHYRLISFISSY</sequence>
<dbReference type="PANTHER" id="PTHR31744">
    <property type="entry name" value="PROTEIN CUP-SHAPED COTYLEDON 2-RELATED"/>
    <property type="match status" value="1"/>
</dbReference>
<comment type="caution">
    <text evidence="7">The sequence shown here is derived from an EMBL/GenBank/DDBJ whole genome shotgun (WGS) entry which is preliminary data.</text>
</comment>
<dbReference type="SUPFAM" id="SSF101941">
    <property type="entry name" value="NAC domain"/>
    <property type="match status" value="1"/>
</dbReference>
<dbReference type="InterPro" id="IPR003441">
    <property type="entry name" value="NAC-dom"/>
</dbReference>
<keyword evidence="2" id="KW-0805">Transcription regulation</keyword>
<gene>
    <name evidence="7" type="ORF">ZOSMA_103G00580</name>
</gene>
<evidence type="ECO:0000256" key="3">
    <source>
        <dbReference type="ARBA" id="ARBA00023125"/>
    </source>
</evidence>
<keyword evidence="4" id="KW-0804">Transcription</keyword>
<dbReference type="Gene3D" id="2.170.150.80">
    <property type="entry name" value="NAC domain"/>
    <property type="match status" value="1"/>
</dbReference>
<dbReference type="PANTHER" id="PTHR31744:SF210">
    <property type="entry name" value="NAC DOMAIN-CONTAINING PROTEIN 86-LIKE"/>
    <property type="match status" value="1"/>
</dbReference>
<dbReference type="GO" id="GO:0005634">
    <property type="term" value="C:nucleus"/>
    <property type="evidence" value="ECO:0007669"/>
    <property type="project" value="UniProtKB-SubCell"/>
</dbReference>
<organism evidence="7 8">
    <name type="scientific">Zostera marina</name>
    <name type="common">Eelgrass</name>
    <dbReference type="NCBI Taxonomy" id="29655"/>
    <lineage>
        <taxon>Eukaryota</taxon>
        <taxon>Viridiplantae</taxon>
        <taxon>Streptophyta</taxon>
        <taxon>Embryophyta</taxon>
        <taxon>Tracheophyta</taxon>
        <taxon>Spermatophyta</taxon>
        <taxon>Magnoliopsida</taxon>
        <taxon>Liliopsida</taxon>
        <taxon>Zosteraceae</taxon>
        <taxon>Zostera</taxon>
    </lineage>
</organism>
<feature type="domain" description="NAC" evidence="6">
    <location>
        <begin position="6"/>
        <end position="156"/>
    </location>
</feature>
<dbReference type="Proteomes" id="UP000036987">
    <property type="component" value="Unassembled WGS sequence"/>
</dbReference>
<keyword evidence="5" id="KW-0539">Nucleus</keyword>
<dbReference type="Pfam" id="PF02365">
    <property type="entry name" value="NAM"/>
    <property type="match status" value="1"/>
</dbReference>
<dbReference type="InterPro" id="IPR036093">
    <property type="entry name" value="NAC_dom_sf"/>
</dbReference>
<dbReference type="FunFam" id="2.170.150.80:FF:000002">
    <property type="entry name" value="Nac domain-containing protein 86"/>
    <property type="match status" value="1"/>
</dbReference>
<accession>A0A0K9Q696</accession>
<reference evidence="8" key="1">
    <citation type="journal article" date="2016" name="Nature">
        <title>The genome of the seagrass Zostera marina reveals angiosperm adaptation to the sea.</title>
        <authorList>
            <person name="Olsen J.L."/>
            <person name="Rouze P."/>
            <person name="Verhelst B."/>
            <person name="Lin Y.-C."/>
            <person name="Bayer T."/>
            <person name="Collen J."/>
            <person name="Dattolo E."/>
            <person name="De Paoli E."/>
            <person name="Dittami S."/>
            <person name="Maumus F."/>
            <person name="Michel G."/>
            <person name="Kersting A."/>
            <person name="Lauritano C."/>
            <person name="Lohaus R."/>
            <person name="Toepel M."/>
            <person name="Tonon T."/>
            <person name="Vanneste K."/>
            <person name="Amirebrahimi M."/>
            <person name="Brakel J."/>
            <person name="Bostroem C."/>
            <person name="Chovatia M."/>
            <person name="Grimwood J."/>
            <person name="Jenkins J.W."/>
            <person name="Jueterbock A."/>
            <person name="Mraz A."/>
            <person name="Stam W.T."/>
            <person name="Tice H."/>
            <person name="Bornberg-Bauer E."/>
            <person name="Green P.J."/>
            <person name="Pearson G.A."/>
            <person name="Procaccini G."/>
            <person name="Duarte C.M."/>
            <person name="Schmutz J."/>
            <person name="Reusch T.B.H."/>
            <person name="Van de Peer Y."/>
        </authorList>
    </citation>
    <scope>NUCLEOTIDE SEQUENCE [LARGE SCALE GENOMIC DNA]</scope>
    <source>
        <strain evidence="8">cv. Finnish</strain>
    </source>
</reference>
<dbReference type="PROSITE" id="PS51005">
    <property type="entry name" value="NAC"/>
    <property type="match status" value="1"/>
</dbReference>
<dbReference type="EMBL" id="LFYR01000047">
    <property type="protein sequence ID" value="KMZ76352.1"/>
    <property type="molecule type" value="Genomic_DNA"/>
</dbReference>
<proteinExistence type="predicted"/>
<protein>
    <recommendedName>
        <fullName evidence="6">NAC domain-containing protein</fullName>
    </recommendedName>
</protein>
<dbReference type="GO" id="GO:0003677">
    <property type="term" value="F:DNA binding"/>
    <property type="evidence" value="ECO:0007669"/>
    <property type="project" value="UniProtKB-KW"/>
</dbReference>